<feature type="transmembrane region" description="Helical" evidence="1">
    <location>
        <begin position="6"/>
        <end position="25"/>
    </location>
</feature>
<feature type="transmembrane region" description="Helical" evidence="1">
    <location>
        <begin position="37"/>
        <end position="56"/>
    </location>
</feature>
<reference evidence="2" key="2">
    <citation type="submission" date="2020-09" db="EMBL/GenBank/DDBJ databases">
        <authorList>
            <person name="Sun Q."/>
            <person name="Zhou Y."/>
        </authorList>
    </citation>
    <scope>NUCLEOTIDE SEQUENCE</scope>
    <source>
        <strain evidence="2">CGMCC 1.15360</strain>
    </source>
</reference>
<evidence type="ECO:0000313" key="2">
    <source>
        <dbReference type="EMBL" id="GGD75701.1"/>
    </source>
</evidence>
<accession>A0A916Z5K2</accession>
<organism evidence="2 3">
    <name type="scientific">Croceicoccus mobilis</name>
    <dbReference type="NCBI Taxonomy" id="1703339"/>
    <lineage>
        <taxon>Bacteria</taxon>
        <taxon>Pseudomonadati</taxon>
        <taxon>Pseudomonadota</taxon>
        <taxon>Alphaproteobacteria</taxon>
        <taxon>Sphingomonadales</taxon>
        <taxon>Erythrobacteraceae</taxon>
        <taxon>Croceicoccus</taxon>
    </lineage>
</organism>
<sequence>MNTLAIVSLISLLGWLILMIGTWRSHKVSQSGTIKMALVWVAIFLAVTLVMGMLTGS</sequence>
<evidence type="ECO:0000313" key="3">
    <source>
        <dbReference type="Proteomes" id="UP000612349"/>
    </source>
</evidence>
<dbReference type="AlphaFoldDB" id="A0A916Z5K2"/>
<proteinExistence type="predicted"/>
<dbReference type="RefSeq" id="WP_156521901.1">
    <property type="nucleotide sequence ID" value="NZ_BMIP01000006.1"/>
</dbReference>
<protein>
    <submittedName>
        <fullName evidence="2">Uncharacterized protein</fullName>
    </submittedName>
</protein>
<gene>
    <name evidence="2" type="ORF">GCM10010990_26610</name>
</gene>
<keyword evidence="1" id="KW-0472">Membrane</keyword>
<keyword evidence="1" id="KW-1133">Transmembrane helix</keyword>
<comment type="caution">
    <text evidence="2">The sequence shown here is derived from an EMBL/GenBank/DDBJ whole genome shotgun (WGS) entry which is preliminary data.</text>
</comment>
<keyword evidence="3" id="KW-1185">Reference proteome</keyword>
<keyword evidence="1" id="KW-0812">Transmembrane</keyword>
<evidence type="ECO:0000256" key="1">
    <source>
        <dbReference type="SAM" id="Phobius"/>
    </source>
</evidence>
<dbReference type="OrthoDB" id="7392065at2"/>
<reference evidence="2" key="1">
    <citation type="journal article" date="2014" name="Int. J. Syst. Evol. Microbiol.">
        <title>Complete genome sequence of Corynebacterium casei LMG S-19264T (=DSM 44701T), isolated from a smear-ripened cheese.</title>
        <authorList>
            <consortium name="US DOE Joint Genome Institute (JGI-PGF)"/>
            <person name="Walter F."/>
            <person name="Albersmeier A."/>
            <person name="Kalinowski J."/>
            <person name="Ruckert C."/>
        </authorList>
    </citation>
    <scope>NUCLEOTIDE SEQUENCE</scope>
    <source>
        <strain evidence="2">CGMCC 1.15360</strain>
    </source>
</reference>
<dbReference type="Proteomes" id="UP000612349">
    <property type="component" value="Unassembled WGS sequence"/>
</dbReference>
<dbReference type="EMBL" id="BMIP01000006">
    <property type="protein sequence ID" value="GGD75701.1"/>
    <property type="molecule type" value="Genomic_DNA"/>
</dbReference>
<name>A0A916Z5K2_9SPHN</name>